<dbReference type="InterPro" id="IPR042206">
    <property type="entry name" value="CRISPR-assoc_Cas1_C"/>
</dbReference>
<sequence>VYDMADIYKAETLIPTAFRVVAESDVGVERRVRCTLRDQLREVRLLERIVSDLHSLFDALDVPDPYAADAASPGELWDPSGPVPGGIAYGSDHPGEGAQDPEG</sequence>
<organism evidence="2">
    <name type="scientific">marine sediment metagenome</name>
    <dbReference type="NCBI Taxonomy" id="412755"/>
    <lineage>
        <taxon>unclassified sequences</taxon>
        <taxon>metagenomes</taxon>
        <taxon>ecological metagenomes</taxon>
    </lineage>
</organism>
<proteinExistence type="predicted"/>
<evidence type="ECO:0000256" key="1">
    <source>
        <dbReference type="SAM" id="MobiDB-lite"/>
    </source>
</evidence>
<feature type="non-terminal residue" evidence="2">
    <location>
        <position position="1"/>
    </location>
</feature>
<dbReference type="EMBL" id="BARW01038109">
    <property type="protein sequence ID" value="GAJ20512.1"/>
    <property type="molecule type" value="Genomic_DNA"/>
</dbReference>
<gene>
    <name evidence="2" type="ORF">S12H4_58606</name>
</gene>
<protein>
    <submittedName>
        <fullName evidence="2">Uncharacterized protein</fullName>
    </submittedName>
</protein>
<reference evidence="2" key="1">
    <citation type="journal article" date="2014" name="Front. Microbiol.">
        <title>High frequency of phylogenetically diverse reductive dehalogenase-homologous genes in deep subseafloor sedimentary metagenomes.</title>
        <authorList>
            <person name="Kawai M."/>
            <person name="Futagami T."/>
            <person name="Toyoda A."/>
            <person name="Takaki Y."/>
            <person name="Nishi S."/>
            <person name="Hori S."/>
            <person name="Arai W."/>
            <person name="Tsubouchi T."/>
            <person name="Morono Y."/>
            <person name="Uchiyama I."/>
            <person name="Ito T."/>
            <person name="Fujiyama A."/>
            <person name="Inagaki F."/>
            <person name="Takami H."/>
        </authorList>
    </citation>
    <scope>NUCLEOTIDE SEQUENCE</scope>
    <source>
        <strain evidence="2">Expedition CK06-06</strain>
    </source>
</reference>
<accession>X1VM08</accession>
<comment type="caution">
    <text evidence="2">The sequence shown here is derived from an EMBL/GenBank/DDBJ whole genome shotgun (WGS) entry which is preliminary data.</text>
</comment>
<feature type="region of interest" description="Disordered" evidence="1">
    <location>
        <begin position="68"/>
        <end position="103"/>
    </location>
</feature>
<name>X1VM08_9ZZZZ</name>
<dbReference type="Gene3D" id="1.20.120.920">
    <property type="entry name" value="CRISPR-associated endonuclease Cas1, C-terminal domain"/>
    <property type="match status" value="1"/>
</dbReference>
<dbReference type="AlphaFoldDB" id="X1VM08"/>
<evidence type="ECO:0000313" key="2">
    <source>
        <dbReference type="EMBL" id="GAJ20512.1"/>
    </source>
</evidence>